<evidence type="ECO:0000313" key="4">
    <source>
        <dbReference type="Proteomes" id="UP001177023"/>
    </source>
</evidence>
<dbReference type="GO" id="GO:1990904">
    <property type="term" value="C:ribonucleoprotein complex"/>
    <property type="evidence" value="ECO:0007669"/>
    <property type="project" value="UniProtKB-KW"/>
</dbReference>
<dbReference type="GO" id="GO:0005840">
    <property type="term" value="C:ribosome"/>
    <property type="evidence" value="ECO:0007669"/>
    <property type="project" value="UniProtKB-KW"/>
</dbReference>
<keyword evidence="1" id="KW-0689">Ribosomal protein</keyword>
<dbReference type="Proteomes" id="UP001177023">
    <property type="component" value="Unassembled WGS sequence"/>
</dbReference>
<dbReference type="Gene3D" id="3.30.420.80">
    <property type="entry name" value="Ribosomal protein S11"/>
    <property type="match status" value="1"/>
</dbReference>
<dbReference type="EMBL" id="CATQJA010002630">
    <property type="protein sequence ID" value="CAJ0574416.1"/>
    <property type="molecule type" value="Genomic_DNA"/>
</dbReference>
<comment type="caution">
    <text evidence="3">The sequence shown here is derived from an EMBL/GenBank/DDBJ whole genome shotgun (WGS) entry which is preliminary data.</text>
</comment>
<evidence type="ECO:0000313" key="3">
    <source>
        <dbReference type="EMBL" id="CAJ0574416.1"/>
    </source>
</evidence>
<keyword evidence="4" id="KW-1185">Reference proteome</keyword>
<evidence type="ECO:0000256" key="2">
    <source>
        <dbReference type="ARBA" id="ARBA00023274"/>
    </source>
</evidence>
<protein>
    <recommendedName>
        <fullName evidence="5">39S ribosomal protein L18, mitochondrial</fullName>
    </recommendedName>
</protein>
<dbReference type="SUPFAM" id="SSF53137">
    <property type="entry name" value="Translational machinery components"/>
    <property type="match status" value="1"/>
</dbReference>
<proteinExistence type="predicted"/>
<keyword evidence="2" id="KW-0687">Ribonucleoprotein</keyword>
<gene>
    <name evidence="3" type="ORF">MSPICULIGERA_LOCUS12749</name>
</gene>
<sequence>MSRRAVQFAKKFVNRNPLNAHLSGLQPIPSGFELDADAKRRHFLYRAELSQSGAHQEATVTHFTDGVVLRVSTREPSISSQLHSTADTAAALNLGRVLATKALKAGILRVAAVDEATKAQSLHQKHFYKALEETGLTLGEMQAPEVDYALDKRITWKRFPIHHNRSDKIDDDDAARERN</sequence>
<dbReference type="InterPro" id="IPR036967">
    <property type="entry name" value="Ribosomal_uS11_sf"/>
</dbReference>
<dbReference type="AlphaFoldDB" id="A0AA36CU53"/>
<name>A0AA36CU53_9BILA</name>
<evidence type="ECO:0000256" key="1">
    <source>
        <dbReference type="ARBA" id="ARBA00022980"/>
    </source>
</evidence>
<dbReference type="GO" id="GO:0006412">
    <property type="term" value="P:translation"/>
    <property type="evidence" value="ECO:0007669"/>
    <property type="project" value="InterPro"/>
</dbReference>
<organism evidence="3 4">
    <name type="scientific">Mesorhabditis spiculigera</name>
    <dbReference type="NCBI Taxonomy" id="96644"/>
    <lineage>
        <taxon>Eukaryota</taxon>
        <taxon>Metazoa</taxon>
        <taxon>Ecdysozoa</taxon>
        <taxon>Nematoda</taxon>
        <taxon>Chromadorea</taxon>
        <taxon>Rhabditida</taxon>
        <taxon>Rhabditina</taxon>
        <taxon>Rhabditomorpha</taxon>
        <taxon>Rhabditoidea</taxon>
        <taxon>Rhabditidae</taxon>
        <taxon>Mesorhabditinae</taxon>
        <taxon>Mesorhabditis</taxon>
    </lineage>
</organism>
<dbReference type="GO" id="GO:0003735">
    <property type="term" value="F:structural constituent of ribosome"/>
    <property type="evidence" value="ECO:0007669"/>
    <property type="project" value="InterPro"/>
</dbReference>
<reference evidence="3" key="1">
    <citation type="submission" date="2023-06" db="EMBL/GenBank/DDBJ databases">
        <authorList>
            <person name="Delattre M."/>
        </authorList>
    </citation>
    <scope>NUCLEOTIDE SEQUENCE</scope>
    <source>
        <strain evidence="3">AF72</strain>
    </source>
</reference>
<evidence type="ECO:0008006" key="5">
    <source>
        <dbReference type="Google" id="ProtNLM"/>
    </source>
</evidence>
<feature type="non-terminal residue" evidence="3">
    <location>
        <position position="179"/>
    </location>
</feature>
<accession>A0AA36CU53</accession>